<evidence type="ECO:0000256" key="4">
    <source>
        <dbReference type="HAMAP-Rule" id="MF_00108"/>
    </source>
</evidence>
<dbReference type="InterPro" id="IPR012115">
    <property type="entry name" value="CDP-ribitol_syn"/>
</dbReference>
<dbReference type="Pfam" id="PF00106">
    <property type="entry name" value="adh_short"/>
    <property type="match status" value="1"/>
</dbReference>
<dbReference type="InterPro" id="IPR001228">
    <property type="entry name" value="IspD"/>
</dbReference>
<dbReference type="PRINTS" id="PR00081">
    <property type="entry name" value="GDHRDH"/>
</dbReference>
<feature type="site" description="Positions MEP for the nucleophilic attack" evidence="4">
    <location>
        <position position="167"/>
    </location>
</feature>
<sequence>MATMRSDLSRSTEHVVAVVLAGGVGVRAGLGMPKQLAQISGKTIIEHTIAALNSSSDIDEIIVMMEPAHLDAMTQLQQAGTYPKLAGIHAGGVTRNDTTRLALSILGSENIKVLFHDAVRPFVDNRILHDCVAALDHYDAVDTAIPSADTIIEVTGSPEVISAVPPRAALRRGQTPQAFRLSAIREAYALAEQDENFAATDDCSVVLRYTPSVPIAVVAGSDENMKITEAIDVFIADKLFQLRSAGVDERSAGEREEALRGKTLVVFGGSDGIGQSICVLARQYGASVFSFSRSSTGTHIENREQVSEALAKASAETGRVDFVVNTAGTLEIGSLESFSPESVRSSIDINLLGPIHLAQEALPYLKQTGGQLLYFTSSSYTRGRANYGIYSATKAATVNLTQALAEEWADNGVRVNCINPRRTKTAMRLQAFGEEPEGSLLEADRVAEVSIDMLVSQVTGQIVDVKR</sequence>
<dbReference type="OrthoDB" id="9802561at2"/>
<dbReference type="InterPro" id="IPR050088">
    <property type="entry name" value="IspD/TarI_cytidylyltransf_bact"/>
</dbReference>
<dbReference type="GO" id="GO:0050518">
    <property type="term" value="F:2-C-methyl-D-erythritol 4-phosphate cytidylyltransferase activity"/>
    <property type="evidence" value="ECO:0007669"/>
    <property type="project" value="UniProtKB-UniRule"/>
</dbReference>
<dbReference type="GO" id="GO:0019288">
    <property type="term" value="P:isopentenyl diphosphate biosynthetic process, methylerythritol 4-phosphate pathway"/>
    <property type="evidence" value="ECO:0007669"/>
    <property type="project" value="UniProtKB-UniRule"/>
</dbReference>
<comment type="function">
    <text evidence="4">Catalyzes the formation of 4-diphosphocytidyl-2-C-methyl-D-erythritol from CTP and 2-C-methyl-D-erythritol 4-phosphate (MEP).</text>
</comment>
<dbReference type="Gene3D" id="3.40.50.720">
    <property type="entry name" value="NAD(P)-binding Rossmann-like Domain"/>
    <property type="match status" value="1"/>
</dbReference>
<proteinExistence type="inferred from homology"/>
<dbReference type="PIRSF" id="PIRSF036586">
    <property type="entry name" value="CDP-ribitol_syn"/>
    <property type="match status" value="1"/>
</dbReference>
<dbReference type="PANTHER" id="PTHR32125">
    <property type="entry name" value="2-C-METHYL-D-ERYTHRITOL 4-PHOSPHATE CYTIDYLYLTRANSFERASE, CHLOROPLASTIC"/>
    <property type="match status" value="1"/>
</dbReference>
<dbReference type="UniPathway" id="UPA00056">
    <property type="reaction ID" value="UER00093"/>
</dbReference>
<accession>A0A3M8L1D7</accession>
<comment type="caution">
    <text evidence="6">The sequence shown here is derived from an EMBL/GenBank/DDBJ whole genome shotgun (WGS) entry which is preliminary data.</text>
</comment>
<organism evidence="6 7">
    <name type="scientific">Cryobacterium tepidiphilum</name>
    <dbReference type="NCBI Taxonomy" id="2486026"/>
    <lineage>
        <taxon>Bacteria</taxon>
        <taxon>Bacillati</taxon>
        <taxon>Actinomycetota</taxon>
        <taxon>Actinomycetes</taxon>
        <taxon>Micrococcales</taxon>
        <taxon>Microbacteriaceae</taxon>
        <taxon>Cryobacterium</taxon>
    </lineage>
</organism>
<dbReference type="PRINTS" id="PR00080">
    <property type="entry name" value="SDRFAMILY"/>
</dbReference>
<dbReference type="AlphaFoldDB" id="A0A3M8L1D7"/>
<dbReference type="Pfam" id="PF01128">
    <property type="entry name" value="IspD"/>
    <property type="match status" value="1"/>
</dbReference>
<dbReference type="InterPro" id="IPR036291">
    <property type="entry name" value="NAD(P)-bd_dom_sf"/>
</dbReference>
<keyword evidence="4" id="KW-0414">Isoprene biosynthesis</keyword>
<keyword evidence="3 4" id="KW-0548">Nucleotidyltransferase</keyword>
<dbReference type="InterPro" id="IPR029044">
    <property type="entry name" value="Nucleotide-diphossugar_trans"/>
</dbReference>
<dbReference type="InterPro" id="IPR002347">
    <property type="entry name" value="SDR_fam"/>
</dbReference>
<evidence type="ECO:0000313" key="7">
    <source>
        <dbReference type="Proteomes" id="UP000279859"/>
    </source>
</evidence>
<feature type="site" description="Positions MEP for the nucleophilic attack" evidence="4">
    <location>
        <position position="226"/>
    </location>
</feature>
<dbReference type="InterPro" id="IPR034683">
    <property type="entry name" value="IspD/TarI"/>
</dbReference>
<name>A0A3M8L1D7_9MICO</name>
<evidence type="ECO:0000313" key="6">
    <source>
        <dbReference type="EMBL" id="RNE59085.1"/>
    </source>
</evidence>
<dbReference type="PROSITE" id="PS00061">
    <property type="entry name" value="ADH_SHORT"/>
    <property type="match status" value="1"/>
</dbReference>
<dbReference type="EC" id="2.7.7.60" evidence="4"/>
<dbReference type="HAMAP" id="MF_00108">
    <property type="entry name" value="IspD"/>
    <property type="match status" value="1"/>
</dbReference>
<dbReference type="SUPFAM" id="SSF53448">
    <property type="entry name" value="Nucleotide-diphospho-sugar transferases"/>
    <property type="match status" value="1"/>
</dbReference>
<protein>
    <recommendedName>
        <fullName evidence="4">2-C-methyl-D-erythritol 4-phosphate cytidylyltransferase</fullName>
        <ecNumber evidence="4">2.7.7.60</ecNumber>
    </recommendedName>
    <alternativeName>
        <fullName evidence="4">4-diphosphocytidyl-2C-methyl-D-erythritol synthase</fullName>
    </alternativeName>
    <alternativeName>
        <fullName evidence="4">MEP cytidylyltransferase</fullName>
        <shortName evidence="4">MCT</shortName>
    </alternativeName>
</protein>
<evidence type="ECO:0000256" key="3">
    <source>
        <dbReference type="ARBA" id="ARBA00022695"/>
    </source>
</evidence>
<comment type="similarity">
    <text evidence="1 5">Belongs to the short-chain dehydrogenases/reductases (SDR) family.</text>
</comment>
<comment type="similarity">
    <text evidence="4">Belongs to the IspD/TarI cytidylyltransferase family. IspD subfamily.</text>
</comment>
<dbReference type="PANTHER" id="PTHR32125:SF4">
    <property type="entry name" value="2-C-METHYL-D-ERYTHRITOL 4-PHOSPHATE CYTIDYLYLTRANSFERASE, CHLOROPLASTIC"/>
    <property type="match status" value="1"/>
</dbReference>
<evidence type="ECO:0000256" key="5">
    <source>
        <dbReference type="RuleBase" id="RU000363"/>
    </source>
</evidence>
<reference evidence="6 7" key="1">
    <citation type="submission" date="2018-11" db="EMBL/GenBank/DDBJ databases">
        <title>Cryobacterium sp. nov., isolated from rhizosphere soil of lettuce.</title>
        <authorList>
            <person name="Wang Y."/>
        </authorList>
    </citation>
    <scope>NUCLEOTIDE SEQUENCE [LARGE SCALE GENOMIC DNA]</scope>
    <source>
        <strain evidence="6 7">NEAU-85</strain>
    </source>
</reference>
<evidence type="ECO:0000256" key="1">
    <source>
        <dbReference type="ARBA" id="ARBA00006484"/>
    </source>
</evidence>
<feature type="site" description="Transition state stabilizer" evidence="4">
    <location>
        <position position="34"/>
    </location>
</feature>
<dbReference type="CDD" id="cd02516">
    <property type="entry name" value="CDP-ME_synthetase"/>
    <property type="match status" value="1"/>
</dbReference>
<comment type="pathway">
    <text evidence="4">Isoprenoid biosynthesis; isopentenyl diphosphate biosynthesis via DXP pathway; isopentenyl diphosphate from 1-deoxy-D-xylulose 5-phosphate: step 2/6.</text>
</comment>
<evidence type="ECO:0000256" key="2">
    <source>
        <dbReference type="ARBA" id="ARBA00022679"/>
    </source>
</evidence>
<dbReference type="CDD" id="cd05233">
    <property type="entry name" value="SDR_c"/>
    <property type="match status" value="1"/>
</dbReference>
<dbReference type="FunFam" id="3.90.550.10:FF:000003">
    <property type="entry name" value="2-C-methyl-D-erythritol 4-phosphate cytidylyltransferase"/>
    <property type="match status" value="1"/>
</dbReference>
<feature type="site" description="Transition state stabilizer" evidence="4">
    <location>
        <position position="27"/>
    </location>
</feature>
<keyword evidence="7" id="KW-1185">Reference proteome</keyword>
<dbReference type="InterPro" id="IPR020904">
    <property type="entry name" value="Sc_DH/Rdtase_CS"/>
</dbReference>
<gene>
    <name evidence="4" type="primary">ispD</name>
    <name evidence="6" type="ORF">EEJ31_11245</name>
</gene>
<dbReference type="Gene3D" id="3.90.550.10">
    <property type="entry name" value="Spore Coat Polysaccharide Biosynthesis Protein SpsA, Chain A"/>
    <property type="match status" value="1"/>
</dbReference>
<keyword evidence="2 4" id="KW-0808">Transferase</keyword>
<dbReference type="SUPFAM" id="SSF51735">
    <property type="entry name" value="NAD(P)-binding Rossmann-fold domains"/>
    <property type="match status" value="1"/>
</dbReference>
<dbReference type="Proteomes" id="UP000279859">
    <property type="component" value="Unassembled WGS sequence"/>
</dbReference>
<dbReference type="EMBL" id="RDSR01000020">
    <property type="protein sequence ID" value="RNE59085.1"/>
    <property type="molecule type" value="Genomic_DNA"/>
</dbReference>
<comment type="catalytic activity">
    <reaction evidence="4">
        <text>2-C-methyl-D-erythritol 4-phosphate + CTP + H(+) = 4-CDP-2-C-methyl-D-erythritol + diphosphate</text>
        <dbReference type="Rhea" id="RHEA:13429"/>
        <dbReference type="ChEBI" id="CHEBI:15378"/>
        <dbReference type="ChEBI" id="CHEBI:33019"/>
        <dbReference type="ChEBI" id="CHEBI:37563"/>
        <dbReference type="ChEBI" id="CHEBI:57823"/>
        <dbReference type="ChEBI" id="CHEBI:58262"/>
        <dbReference type="EC" id="2.7.7.60"/>
    </reaction>
</comment>